<name>A0AAV6UAJ2_9ARAC</name>
<evidence type="ECO:0000313" key="2">
    <source>
        <dbReference type="Proteomes" id="UP000827092"/>
    </source>
</evidence>
<proteinExistence type="predicted"/>
<organism evidence="1 2">
    <name type="scientific">Oedothorax gibbosus</name>
    <dbReference type="NCBI Taxonomy" id="931172"/>
    <lineage>
        <taxon>Eukaryota</taxon>
        <taxon>Metazoa</taxon>
        <taxon>Ecdysozoa</taxon>
        <taxon>Arthropoda</taxon>
        <taxon>Chelicerata</taxon>
        <taxon>Arachnida</taxon>
        <taxon>Araneae</taxon>
        <taxon>Araneomorphae</taxon>
        <taxon>Entelegynae</taxon>
        <taxon>Araneoidea</taxon>
        <taxon>Linyphiidae</taxon>
        <taxon>Erigoninae</taxon>
        <taxon>Oedothorax</taxon>
    </lineage>
</organism>
<evidence type="ECO:0000313" key="1">
    <source>
        <dbReference type="EMBL" id="KAG8180893.1"/>
    </source>
</evidence>
<dbReference type="AlphaFoldDB" id="A0AAV6UAJ2"/>
<sequence>MQSLKTYVTANKSTNNIQTFCLNCSSKITPTPPIAHPNIPLPPLNPSSKFSPRMALSAQMHFASRGQTDRRIPTHTIRLKKIVRRQGRKRSEETTCLFFSEKKGGTSFLLLVDCFCCVPL</sequence>
<accession>A0AAV6UAJ2</accession>
<protein>
    <submittedName>
        <fullName evidence="1">Uncharacterized protein</fullName>
    </submittedName>
</protein>
<dbReference type="Proteomes" id="UP000827092">
    <property type="component" value="Unassembled WGS sequence"/>
</dbReference>
<keyword evidence="2" id="KW-1185">Reference proteome</keyword>
<dbReference type="EMBL" id="JAFNEN010000542">
    <property type="protein sequence ID" value="KAG8180893.1"/>
    <property type="molecule type" value="Genomic_DNA"/>
</dbReference>
<comment type="caution">
    <text evidence="1">The sequence shown here is derived from an EMBL/GenBank/DDBJ whole genome shotgun (WGS) entry which is preliminary data.</text>
</comment>
<gene>
    <name evidence="1" type="ORF">JTE90_010641</name>
</gene>
<reference evidence="1 2" key="1">
    <citation type="journal article" date="2022" name="Nat. Ecol. Evol.">
        <title>A masculinizing supergene underlies an exaggerated male reproductive morph in a spider.</title>
        <authorList>
            <person name="Hendrickx F."/>
            <person name="De Corte Z."/>
            <person name="Sonet G."/>
            <person name="Van Belleghem S.M."/>
            <person name="Kostlbacher S."/>
            <person name="Vangestel C."/>
        </authorList>
    </citation>
    <scope>NUCLEOTIDE SEQUENCE [LARGE SCALE GENOMIC DNA]</scope>
    <source>
        <strain evidence="1">W744_W776</strain>
    </source>
</reference>